<evidence type="ECO:0000256" key="1">
    <source>
        <dbReference type="ARBA" id="ARBA00038310"/>
    </source>
</evidence>
<name>A0A8I1M708_9PROT</name>
<protein>
    <submittedName>
        <fullName evidence="3">Amidohydrolase</fullName>
    </submittedName>
</protein>
<dbReference type="GO" id="GO:0016787">
    <property type="term" value="F:hydrolase activity"/>
    <property type="evidence" value="ECO:0007669"/>
    <property type="project" value="UniProtKB-KW"/>
</dbReference>
<organism evidence="3 4">
    <name type="scientific">Thalassospira povalilytica</name>
    <dbReference type="NCBI Taxonomy" id="732237"/>
    <lineage>
        <taxon>Bacteria</taxon>
        <taxon>Pseudomonadati</taxon>
        <taxon>Pseudomonadota</taxon>
        <taxon>Alphaproteobacteria</taxon>
        <taxon>Rhodospirillales</taxon>
        <taxon>Thalassospiraceae</taxon>
        <taxon>Thalassospira</taxon>
    </lineage>
</organism>
<feature type="domain" description="Amidohydrolase-related" evidence="2">
    <location>
        <begin position="3"/>
        <end position="275"/>
    </location>
</feature>
<accession>A0A8I1M708</accession>
<dbReference type="PANTHER" id="PTHR43569">
    <property type="entry name" value="AMIDOHYDROLASE"/>
    <property type="match status" value="1"/>
</dbReference>
<dbReference type="RefSeq" id="WP_206926934.1">
    <property type="nucleotide sequence ID" value="NZ_JAEKJW010000001.1"/>
</dbReference>
<dbReference type="Gene3D" id="3.20.20.140">
    <property type="entry name" value="Metal-dependent hydrolases"/>
    <property type="match status" value="1"/>
</dbReference>
<dbReference type="Pfam" id="PF04909">
    <property type="entry name" value="Amidohydro_2"/>
    <property type="match status" value="1"/>
</dbReference>
<dbReference type="Proteomes" id="UP000664405">
    <property type="component" value="Unassembled WGS sequence"/>
</dbReference>
<comment type="similarity">
    <text evidence="1">Belongs to the metallo-dependent hydrolases superfamily.</text>
</comment>
<gene>
    <name evidence="3" type="ORF">JF547_06380</name>
</gene>
<evidence type="ECO:0000313" key="3">
    <source>
        <dbReference type="EMBL" id="MBN8196092.1"/>
    </source>
</evidence>
<dbReference type="InterPro" id="IPR052350">
    <property type="entry name" value="Metallo-dep_Lactonases"/>
</dbReference>
<sequence length="276" mass="30797">MFIDTHLHLVARDRITYPWLKDVAALDRDWTFQDYETTARRIGIKGVLHMEVDCAPTDIAAENTFVGELMAQPGSLMRGAISSARPESVDCEAFLDTLDLDIVKGIRRVLHVVPDDLSQGSLFRENVRRIGKKGLPFDICVLQRQLPLARDLVDACPDTVFVLDHCGVPDIAGDGFADWAQSISALAKRPHLNAKISGITAYAKPDWTLETLRPYVEHIIECFGWDRVVWGSDSPVCTLNSSLDQWMAATQALIADASETERASLTHRNAQRIWSI</sequence>
<dbReference type="SUPFAM" id="SSF51556">
    <property type="entry name" value="Metallo-dependent hydrolases"/>
    <property type="match status" value="1"/>
</dbReference>
<keyword evidence="3" id="KW-0378">Hydrolase</keyword>
<proteinExistence type="inferred from homology"/>
<dbReference type="EMBL" id="JAEKJW010000001">
    <property type="protein sequence ID" value="MBN8196092.1"/>
    <property type="molecule type" value="Genomic_DNA"/>
</dbReference>
<comment type="caution">
    <text evidence="3">The sequence shown here is derived from an EMBL/GenBank/DDBJ whole genome shotgun (WGS) entry which is preliminary data.</text>
</comment>
<dbReference type="InterPro" id="IPR006680">
    <property type="entry name" value="Amidohydro-rel"/>
</dbReference>
<dbReference type="AlphaFoldDB" id="A0A8I1M708"/>
<evidence type="ECO:0000259" key="2">
    <source>
        <dbReference type="Pfam" id="PF04909"/>
    </source>
</evidence>
<dbReference type="InterPro" id="IPR032466">
    <property type="entry name" value="Metal_Hydrolase"/>
</dbReference>
<dbReference type="PANTHER" id="PTHR43569:SF2">
    <property type="entry name" value="AMIDOHYDROLASE-RELATED DOMAIN-CONTAINING PROTEIN"/>
    <property type="match status" value="1"/>
</dbReference>
<reference evidence="3" key="1">
    <citation type="submission" date="2020-12" db="EMBL/GenBank/DDBJ databases">
        <title>Oil enriched cultivation method for isolating marine PHA-producing bacteria.</title>
        <authorList>
            <person name="Zheng W."/>
            <person name="Yu S."/>
            <person name="Huang Y."/>
        </authorList>
    </citation>
    <scope>NUCLEOTIDE SEQUENCE</scope>
    <source>
        <strain evidence="3">SY-2-3</strain>
    </source>
</reference>
<evidence type="ECO:0000313" key="4">
    <source>
        <dbReference type="Proteomes" id="UP000664405"/>
    </source>
</evidence>